<evidence type="ECO:0000313" key="2">
    <source>
        <dbReference type="EMBL" id="PRQ55843.1"/>
    </source>
</evidence>
<dbReference type="InterPro" id="IPR004252">
    <property type="entry name" value="Probable_transposase_24"/>
</dbReference>
<protein>
    <submittedName>
        <fullName evidence="2">Putative transposase, Ptta/En/Spm, plant</fullName>
    </submittedName>
</protein>
<feature type="region of interest" description="Disordered" evidence="1">
    <location>
        <begin position="321"/>
        <end position="344"/>
    </location>
</feature>
<gene>
    <name evidence="2" type="ORF">RchiOBHm_Chr1g0329081</name>
</gene>
<dbReference type="OMA" id="NDEIAIM"/>
<keyword evidence="3" id="KW-1185">Reference proteome</keyword>
<name>A0A2P6SAX0_ROSCH</name>
<dbReference type="OrthoDB" id="1163718at2759"/>
<evidence type="ECO:0000313" key="3">
    <source>
        <dbReference type="Proteomes" id="UP000238479"/>
    </source>
</evidence>
<dbReference type="EMBL" id="PDCK01000039">
    <property type="protein sequence ID" value="PRQ55843.1"/>
    <property type="molecule type" value="Genomic_DNA"/>
</dbReference>
<feature type="compositionally biased region" description="Acidic residues" evidence="1">
    <location>
        <begin position="321"/>
        <end position="335"/>
    </location>
</feature>
<evidence type="ECO:0000256" key="1">
    <source>
        <dbReference type="SAM" id="MobiDB-lite"/>
    </source>
</evidence>
<accession>A0A2P6SAX0</accession>
<proteinExistence type="predicted"/>
<organism evidence="2 3">
    <name type="scientific">Rosa chinensis</name>
    <name type="common">China rose</name>
    <dbReference type="NCBI Taxonomy" id="74649"/>
    <lineage>
        <taxon>Eukaryota</taxon>
        <taxon>Viridiplantae</taxon>
        <taxon>Streptophyta</taxon>
        <taxon>Embryophyta</taxon>
        <taxon>Tracheophyta</taxon>
        <taxon>Spermatophyta</taxon>
        <taxon>Magnoliopsida</taxon>
        <taxon>eudicotyledons</taxon>
        <taxon>Gunneridae</taxon>
        <taxon>Pentapetalae</taxon>
        <taxon>rosids</taxon>
        <taxon>fabids</taxon>
        <taxon>Rosales</taxon>
        <taxon>Rosaceae</taxon>
        <taxon>Rosoideae</taxon>
        <taxon>Rosoideae incertae sedis</taxon>
        <taxon>Rosa</taxon>
    </lineage>
</organism>
<dbReference type="Pfam" id="PF03004">
    <property type="entry name" value="Transposase_24"/>
    <property type="match status" value="1"/>
</dbReference>
<dbReference type="Proteomes" id="UP000238479">
    <property type="component" value="Chromosome 1"/>
</dbReference>
<dbReference type="Gramene" id="PRQ55843">
    <property type="protein sequence ID" value="PRQ55843"/>
    <property type="gene ID" value="RchiOBHm_Chr1g0329081"/>
</dbReference>
<dbReference type="AlphaFoldDB" id="A0A2P6SAX0"/>
<reference evidence="2 3" key="1">
    <citation type="journal article" date="2018" name="Nat. Genet.">
        <title>The Rosa genome provides new insights in the design of modern roses.</title>
        <authorList>
            <person name="Bendahmane M."/>
        </authorList>
    </citation>
    <scope>NUCLEOTIDE SEQUENCE [LARGE SCALE GENOMIC DNA]</scope>
    <source>
        <strain evidence="3">cv. Old Blush</strain>
    </source>
</reference>
<comment type="caution">
    <text evidence="2">The sequence shown here is derived from an EMBL/GenBank/DDBJ whole genome shotgun (WGS) entry which is preliminary data.</text>
</comment>
<sequence length="344" mass="38962">MSANGGNKLIVVWDPDHWVPSDKTVSKKFTSEIGITIRGYAPVCYGGWSKIKPDTKRKLREKLETLFEVDLHHPKVLAYVDGIMATAYTQFKWRLHNHYKENGTYERARAKLPDPDLWNSRPLEHWHWLCDNLYSNEGYMEVCATNAQNRDKQESTHRGGAMPFIQHALQAAKEAGQPVSFINNYENMYQDAEHKWVSEAKRVRHEKMKQKREDIKAKLIEEAPEGTPIESIEVALNDEIAIMVEECGRKGGKVQGLGAFPRLDISSSSSSMPINSEWNEMKGNLQKLTSTVSCLESENAKLKSMLRAIFSKLNGSDDINCDADDSSAQETDGIEGIDHDFSND</sequence>